<dbReference type="SUPFAM" id="SSF53474">
    <property type="entry name" value="alpha/beta-Hydrolases"/>
    <property type="match status" value="1"/>
</dbReference>
<protein>
    <recommendedName>
        <fullName evidence="3">Carboxylic ester hydrolase</fullName>
        <ecNumber evidence="3">3.1.1.-</ecNumber>
    </recommendedName>
</protein>
<dbReference type="Gene3D" id="3.40.50.1820">
    <property type="entry name" value="alpha/beta hydrolase"/>
    <property type="match status" value="1"/>
</dbReference>
<dbReference type="PROSITE" id="PS00122">
    <property type="entry name" value="CARBOXYLESTERASE_B_1"/>
    <property type="match status" value="1"/>
</dbReference>
<dbReference type="GO" id="GO:0016787">
    <property type="term" value="F:hydrolase activity"/>
    <property type="evidence" value="ECO:0007669"/>
    <property type="project" value="UniProtKB-KW"/>
</dbReference>
<sequence>MVATGLGRVRGRDVGGVAAFKGIPYAAAPQGPLRLRPPVPASAWDGVRDCGQFGCAPPQLAPAPGAPSAWRPGDGLDCLSLNVWSPDLGAAALPVMVWIHGGLWKHGAASMPQYDAATLARCGVVVVTVNYRVGFEGFGHLPSVADNRGLRDQIAALEWVQSNIAAFGGDPTNVTVFGQSAGAACIALLVGAPAAVGLFRRAIAQSIPAGCRTGIEAAVVTTTIARALGVAATWDGFAALTPEAILAVQDTPLRDRAAGMSAFSPVIDGDLVTGPAWAAIATGRDVDLICGYTHEEYRGLGPPPPPDVDLAAVAQAIGLPSAGADAYRRAYPRAGDAEVFTTILSDALVRIPTIRTAQAHAAAGGRTWLYDLAWSSPGLGAGHGLDIPLIFGTATSGYASRFLGTPPPAAFEPLSRQIRHAWTGFAATADPGWPQFDLTHHRTRIWDDPPLDAEDPLADSRRIWRTTRPPDHPPPSRTPSRRRCRSRR</sequence>
<dbReference type="InterPro" id="IPR019826">
    <property type="entry name" value="Carboxylesterase_B_AS"/>
</dbReference>
<dbReference type="PANTHER" id="PTHR11559">
    <property type="entry name" value="CARBOXYLESTERASE"/>
    <property type="match status" value="1"/>
</dbReference>
<feature type="region of interest" description="Disordered" evidence="4">
    <location>
        <begin position="445"/>
        <end position="488"/>
    </location>
</feature>
<dbReference type="InterPro" id="IPR002018">
    <property type="entry name" value="CarbesteraseB"/>
</dbReference>
<name>A0A7D6CHE2_9ACTN</name>
<dbReference type="EC" id="3.1.1.-" evidence="3"/>
<dbReference type="EMBL" id="CP058905">
    <property type="protein sequence ID" value="QLK01533.1"/>
    <property type="molecule type" value="Genomic_DNA"/>
</dbReference>
<accession>A0A7D6CHE2</accession>
<evidence type="ECO:0000256" key="2">
    <source>
        <dbReference type="ARBA" id="ARBA00022801"/>
    </source>
</evidence>
<keyword evidence="2 3" id="KW-0378">Hydrolase</keyword>
<evidence type="ECO:0000256" key="3">
    <source>
        <dbReference type="RuleBase" id="RU361235"/>
    </source>
</evidence>
<proteinExistence type="inferred from homology"/>
<organism evidence="6">
    <name type="scientific">Micromonospora carbonacea</name>
    <dbReference type="NCBI Taxonomy" id="47853"/>
    <lineage>
        <taxon>Bacteria</taxon>
        <taxon>Bacillati</taxon>
        <taxon>Actinomycetota</taxon>
        <taxon>Actinomycetes</taxon>
        <taxon>Micromonosporales</taxon>
        <taxon>Micromonosporaceae</taxon>
        <taxon>Micromonospora</taxon>
    </lineage>
</organism>
<dbReference type="AlphaFoldDB" id="A0A7D6CHE2"/>
<feature type="domain" description="Carboxylesterase type B" evidence="5">
    <location>
        <begin position="2"/>
        <end position="297"/>
    </location>
</feature>
<evidence type="ECO:0000259" key="5">
    <source>
        <dbReference type="Pfam" id="PF00135"/>
    </source>
</evidence>
<dbReference type="InterPro" id="IPR050309">
    <property type="entry name" value="Type-B_Carboxylest/Lipase"/>
</dbReference>
<dbReference type="Pfam" id="PF00135">
    <property type="entry name" value="COesterase"/>
    <property type="match status" value="1"/>
</dbReference>
<gene>
    <name evidence="6" type="ORF">HZU44_18990</name>
</gene>
<evidence type="ECO:0000256" key="1">
    <source>
        <dbReference type="ARBA" id="ARBA00005964"/>
    </source>
</evidence>
<evidence type="ECO:0000256" key="4">
    <source>
        <dbReference type="SAM" id="MobiDB-lite"/>
    </source>
</evidence>
<reference evidence="6" key="1">
    <citation type="submission" date="2020-08" db="EMBL/GenBank/DDBJ databases">
        <title>A bifunctional nitrone conjugated secondary metabolite targeting the ribosome.</title>
        <authorList>
            <person name="Limbrick E.M."/>
            <person name="Graf M."/>
            <person name="Derewacz D.K."/>
            <person name="Nguyen F."/>
            <person name="Spraggins J.M."/>
            <person name="Wieland M."/>
            <person name="Ynigez-Gutierrez A.E."/>
            <person name="Reisman B.J."/>
            <person name="Zinshteyn B."/>
            <person name="McCulloch K."/>
            <person name="Iverson T.M."/>
            <person name="Green R."/>
            <person name="Wilson D.N."/>
            <person name="Bachmann B.O."/>
        </authorList>
    </citation>
    <scope>NUCLEOTIDE SEQUENCE</scope>
    <source>
        <strain evidence="6">Africana</strain>
    </source>
</reference>
<comment type="similarity">
    <text evidence="1 3">Belongs to the type-B carboxylesterase/lipase family.</text>
</comment>
<dbReference type="InterPro" id="IPR029058">
    <property type="entry name" value="AB_hydrolase_fold"/>
</dbReference>
<feature type="compositionally biased region" description="Basic residues" evidence="4">
    <location>
        <begin position="479"/>
        <end position="488"/>
    </location>
</feature>
<evidence type="ECO:0000313" key="6">
    <source>
        <dbReference type="EMBL" id="QLK01533.1"/>
    </source>
</evidence>